<accession>A0A6C0K0H9</accession>
<organism evidence="7">
    <name type="scientific">viral metagenome</name>
    <dbReference type="NCBI Taxonomy" id="1070528"/>
    <lineage>
        <taxon>unclassified sequences</taxon>
        <taxon>metagenomes</taxon>
        <taxon>organismal metagenomes</taxon>
    </lineage>
</organism>
<dbReference type="PANTHER" id="PTHR43646">
    <property type="entry name" value="GLYCOSYLTRANSFERASE"/>
    <property type="match status" value="1"/>
</dbReference>
<evidence type="ECO:0000256" key="5">
    <source>
        <dbReference type="ARBA" id="ARBA00023136"/>
    </source>
</evidence>
<dbReference type="GO" id="GO:0016757">
    <property type="term" value="F:glycosyltransferase activity"/>
    <property type="evidence" value="ECO:0007669"/>
    <property type="project" value="UniProtKB-KW"/>
</dbReference>
<dbReference type="Gene3D" id="3.90.550.10">
    <property type="entry name" value="Spore Coat Polysaccharide Biosynthesis Protein SpsA, Chain A"/>
    <property type="match status" value="1"/>
</dbReference>
<dbReference type="AlphaFoldDB" id="A0A6C0K0H9"/>
<name>A0A6C0K0H9_9ZZZZ</name>
<keyword evidence="2" id="KW-1003">Cell membrane</keyword>
<dbReference type="GO" id="GO:0005886">
    <property type="term" value="C:plasma membrane"/>
    <property type="evidence" value="ECO:0007669"/>
    <property type="project" value="UniProtKB-SubCell"/>
</dbReference>
<dbReference type="Pfam" id="PF00535">
    <property type="entry name" value="Glycos_transf_2"/>
    <property type="match status" value="1"/>
</dbReference>
<dbReference type="InterPro" id="IPR001173">
    <property type="entry name" value="Glyco_trans_2-like"/>
</dbReference>
<comment type="subcellular location">
    <subcellularLocation>
        <location evidence="1">Cell membrane</location>
    </subcellularLocation>
</comment>
<keyword evidence="5" id="KW-0472">Membrane</keyword>
<protein>
    <recommendedName>
        <fullName evidence="6">Glycosyltransferase 2-like domain-containing protein</fullName>
    </recommendedName>
</protein>
<evidence type="ECO:0000256" key="3">
    <source>
        <dbReference type="ARBA" id="ARBA00022676"/>
    </source>
</evidence>
<evidence type="ECO:0000256" key="1">
    <source>
        <dbReference type="ARBA" id="ARBA00004236"/>
    </source>
</evidence>
<dbReference type="SUPFAM" id="SSF53448">
    <property type="entry name" value="Nucleotide-diphospho-sugar transferases"/>
    <property type="match status" value="1"/>
</dbReference>
<evidence type="ECO:0000259" key="6">
    <source>
        <dbReference type="Pfam" id="PF00535"/>
    </source>
</evidence>
<proteinExistence type="predicted"/>
<keyword evidence="3" id="KW-0328">Glycosyltransferase</keyword>
<dbReference type="PANTHER" id="PTHR43646:SF2">
    <property type="entry name" value="GLYCOSYLTRANSFERASE 2-LIKE DOMAIN-CONTAINING PROTEIN"/>
    <property type="match status" value="1"/>
</dbReference>
<evidence type="ECO:0000256" key="2">
    <source>
        <dbReference type="ARBA" id="ARBA00022475"/>
    </source>
</evidence>
<evidence type="ECO:0000256" key="4">
    <source>
        <dbReference type="ARBA" id="ARBA00022679"/>
    </source>
</evidence>
<reference evidence="7" key="1">
    <citation type="journal article" date="2020" name="Nature">
        <title>Giant virus diversity and host interactions through global metagenomics.</title>
        <authorList>
            <person name="Schulz F."/>
            <person name="Roux S."/>
            <person name="Paez-Espino D."/>
            <person name="Jungbluth S."/>
            <person name="Walsh D.A."/>
            <person name="Denef V.J."/>
            <person name="McMahon K.D."/>
            <person name="Konstantinidis K.T."/>
            <person name="Eloe-Fadrosh E.A."/>
            <person name="Kyrpides N.C."/>
            <person name="Woyke T."/>
        </authorList>
    </citation>
    <scope>NUCLEOTIDE SEQUENCE</scope>
    <source>
        <strain evidence="7">GVMAG-S-1101165-83</strain>
    </source>
</reference>
<sequence length="225" mass="25928">MLPISIIIPSYEEPIETLIKTVDQFINYDNIEVIISDSSLKKIPEKTDFKKENVSIVYSTKKNISAGRNIGAKHASNDIVIFLDADVVIEDIPKTLEYINKHINTCGCIILKMSLPKDVSKNAVDKLKNKFFCKLVNLRMRVYKYGRGECIITKKQIFNKVGGFDETKNVAEDSDLTKKLGEIKFPNLYYIESGRRILTLGWIKMLKEWNLNHLNQTREWEPIGR</sequence>
<keyword evidence="4" id="KW-0808">Transferase</keyword>
<dbReference type="InterPro" id="IPR029044">
    <property type="entry name" value="Nucleotide-diphossugar_trans"/>
</dbReference>
<feature type="domain" description="Glycosyltransferase 2-like" evidence="6">
    <location>
        <begin position="5"/>
        <end position="110"/>
    </location>
</feature>
<dbReference type="EMBL" id="MN740770">
    <property type="protein sequence ID" value="QHU10661.1"/>
    <property type="molecule type" value="Genomic_DNA"/>
</dbReference>
<evidence type="ECO:0000313" key="7">
    <source>
        <dbReference type="EMBL" id="QHU10661.1"/>
    </source>
</evidence>